<comment type="caution">
    <text evidence="2">The sequence shown here is derived from an EMBL/GenBank/DDBJ whole genome shotgun (WGS) entry which is preliminary data.</text>
</comment>
<keyword evidence="3" id="KW-1185">Reference proteome</keyword>
<accession>A0A1R1YRL5</accession>
<evidence type="ECO:0000256" key="1">
    <source>
        <dbReference type="SAM" id="MobiDB-lite"/>
    </source>
</evidence>
<feature type="compositionally biased region" description="Low complexity" evidence="1">
    <location>
        <begin position="77"/>
        <end position="94"/>
    </location>
</feature>
<evidence type="ECO:0000313" key="2">
    <source>
        <dbReference type="EMBL" id="OMJ29521.1"/>
    </source>
</evidence>
<name>A0A1R1YRL5_9FUNG</name>
<dbReference type="Proteomes" id="UP000187429">
    <property type="component" value="Unassembled WGS sequence"/>
</dbReference>
<feature type="region of interest" description="Disordered" evidence="1">
    <location>
        <begin position="59"/>
        <end position="107"/>
    </location>
</feature>
<dbReference type="EMBL" id="LSSM01000261">
    <property type="protein sequence ID" value="OMJ29521.1"/>
    <property type="molecule type" value="Genomic_DNA"/>
</dbReference>
<dbReference type="AlphaFoldDB" id="A0A1R1YRL5"/>
<gene>
    <name evidence="2" type="ORF">AYI69_g975</name>
</gene>
<organism evidence="2 3">
    <name type="scientific">Smittium culicis</name>
    <dbReference type="NCBI Taxonomy" id="133412"/>
    <lineage>
        <taxon>Eukaryota</taxon>
        <taxon>Fungi</taxon>
        <taxon>Fungi incertae sedis</taxon>
        <taxon>Zoopagomycota</taxon>
        <taxon>Kickxellomycotina</taxon>
        <taxon>Harpellomycetes</taxon>
        <taxon>Harpellales</taxon>
        <taxon>Legeriomycetaceae</taxon>
        <taxon>Smittium</taxon>
    </lineage>
</organism>
<proteinExistence type="predicted"/>
<reference evidence="3" key="1">
    <citation type="submission" date="2017-01" db="EMBL/GenBank/DDBJ databases">
        <authorList>
            <person name="Wang Y."/>
            <person name="White M."/>
            <person name="Kvist S."/>
            <person name="Moncalvo J.-M."/>
        </authorList>
    </citation>
    <scope>NUCLEOTIDE SEQUENCE [LARGE SCALE GENOMIC DNA]</scope>
    <source>
        <strain evidence="3">ID-206-W2</strain>
    </source>
</reference>
<dbReference type="OrthoDB" id="10557586at2759"/>
<evidence type="ECO:0000313" key="3">
    <source>
        <dbReference type="Proteomes" id="UP000187429"/>
    </source>
</evidence>
<sequence length="198" mass="21453">MQLTVCYIGFGFSDYWFSNAIYTVSVPNILSSVSKKINTRTVAKTTTITTKTTINTLDRKKSTTAVDEGSKDGSPENTNQQSSTKNQSSLSRSLQNDDNSDSTQKLNPDLLITTMTKSISSDAIETDAFGSTITVVNVVYQVEIIEQEVDGGVTLGYTKINDKIIASISYSNGDISYLVTSAAKSTISLYSITVIPRP</sequence>
<protein>
    <submittedName>
        <fullName evidence="2">Uncharacterized protein</fullName>
    </submittedName>
</protein>